<evidence type="ECO:0000256" key="1">
    <source>
        <dbReference type="SAM" id="Phobius"/>
    </source>
</evidence>
<feature type="transmembrane region" description="Helical" evidence="1">
    <location>
        <begin position="71"/>
        <end position="98"/>
    </location>
</feature>
<dbReference type="AlphaFoldDB" id="A0A1G9YA51"/>
<reference evidence="3" key="1">
    <citation type="submission" date="2016-10" db="EMBL/GenBank/DDBJ databases">
        <authorList>
            <person name="Varghese N."/>
            <person name="Submissions S."/>
        </authorList>
    </citation>
    <scope>NUCLEOTIDE SEQUENCE [LARGE SCALE GENOMIC DNA]</scope>
    <source>
        <strain evidence="3">M83</strain>
    </source>
</reference>
<keyword evidence="1" id="KW-0472">Membrane</keyword>
<protein>
    <submittedName>
        <fullName evidence="2">Uncharacterized protein</fullName>
    </submittedName>
</protein>
<name>A0A1G9YA51_9FIRM</name>
<feature type="transmembrane region" description="Helical" evidence="1">
    <location>
        <begin position="44"/>
        <end position="64"/>
    </location>
</feature>
<keyword evidence="1" id="KW-1133">Transmembrane helix</keyword>
<gene>
    <name evidence="2" type="ORF">SAMN05216544_1733</name>
</gene>
<evidence type="ECO:0000313" key="2">
    <source>
        <dbReference type="EMBL" id="SDN05391.1"/>
    </source>
</evidence>
<keyword evidence="3" id="KW-1185">Reference proteome</keyword>
<dbReference type="RefSeq" id="WP_074521790.1">
    <property type="nucleotide sequence ID" value="NZ_FNHZ01000005.1"/>
</dbReference>
<feature type="transmembrane region" description="Helical" evidence="1">
    <location>
        <begin position="9"/>
        <end position="32"/>
    </location>
</feature>
<evidence type="ECO:0000313" key="3">
    <source>
        <dbReference type="Proteomes" id="UP000187651"/>
    </source>
</evidence>
<dbReference type="EMBL" id="FNHZ01000005">
    <property type="protein sequence ID" value="SDN05391.1"/>
    <property type="molecule type" value="Genomic_DNA"/>
</dbReference>
<accession>A0A1G9YA51</accession>
<proteinExistence type="predicted"/>
<dbReference type="OrthoDB" id="2085819at2"/>
<organism evidence="2 3">
    <name type="scientific">Lachnospira pectinoschiza</name>
    <dbReference type="NCBI Taxonomy" id="28052"/>
    <lineage>
        <taxon>Bacteria</taxon>
        <taxon>Bacillati</taxon>
        <taxon>Bacillota</taxon>
        <taxon>Clostridia</taxon>
        <taxon>Lachnospirales</taxon>
        <taxon>Lachnospiraceae</taxon>
        <taxon>Lachnospira</taxon>
    </lineage>
</organism>
<dbReference type="Proteomes" id="UP000187651">
    <property type="component" value="Unassembled WGS sequence"/>
</dbReference>
<keyword evidence="1" id="KW-0812">Transmembrane</keyword>
<sequence>MQVKGKNKLLIAWAIYSSYIVLGFSLVAIIYMNDLALRDWLKDFMTILLVGGFFLLVLASLIKARKKLKIYVVAILGLVLTFSFVITVLVLLFIRALFYTPEHTTVLNNKKYTVEVDNFLELRVDYYDYMGPFIRGNKRKVIAEFNNGGPDPFEKSYEGEVTYRFFDDNGNENSKEKAYFKAD</sequence>